<organism evidence="1 2">
    <name type="scientific">Nocardioides dokdonensis FR1436</name>
    <dbReference type="NCBI Taxonomy" id="1300347"/>
    <lineage>
        <taxon>Bacteria</taxon>
        <taxon>Bacillati</taxon>
        <taxon>Actinomycetota</taxon>
        <taxon>Actinomycetes</taxon>
        <taxon>Propionibacteriales</taxon>
        <taxon>Nocardioidaceae</taxon>
        <taxon>Nocardioides</taxon>
    </lineage>
</organism>
<dbReference type="EMBL" id="CP015079">
    <property type="protein sequence ID" value="ANH38660.1"/>
    <property type="molecule type" value="Genomic_DNA"/>
</dbReference>
<dbReference type="AlphaFoldDB" id="A0A1A9GLV0"/>
<dbReference type="PATRIC" id="fig|1300347.3.peg.2229"/>
<protein>
    <recommendedName>
        <fullName evidence="3">Apea-like HEPN domain-containing protein</fullName>
    </recommendedName>
</protein>
<name>A0A1A9GLV0_9ACTN</name>
<dbReference type="Proteomes" id="UP000077868">
    <property type="component" value="Chromosome"/>
</dbReference>
<reference evidence="1 2" key="1">
    <citation type="submission" date="2016-03" db="EMBL/GenBank/DDBJ databases">
        <title>Complete genome sequence of a soil Actinobacterium, Nocardioides dokdonensis FR1436.</title>
        <authorList>
            <person name="Kwon S.-K."/>
            <person name="Kim K."/>
            <person name="Kim J.F."/>
        </authorList>
    </citation>
    <scope>NUCLEOTIDE SEQUENCE [LARGE SCALE GENOMIC DNA]</scope>
    <source>
        <strain evidence="1 2">FR1436</strain>
    </source>
</reference>
<keyword evidence="2" id="KW-1185">Reference proteome</keyword>
<dbReference type="KEGG" id="ndk:I601_2235"/>
<evidence type="ECO:0000313" key="1">
    <source>
        <dbReference type="EMBL" id="ANH38660.1"/>
    </source>
</evidence>
<accession>A0A1A9GLV0</accession>
<evidence type="ECO:0008006" key="3">
    <source>
        <dbReference type="Google" id="ProtNLM"/>
    </source>
</evidence>
<sequence>MPTPTCECQPDSHALVKAAPGSPLASSPGLSRKYLVALRDGLPVPDEGWMVEFGAGRFASFVPIHVPDRAEVGIQQALRLVGDSLVDRPGVPESVKAGPANQVLALAGVPTADPFDAGEHLSACLDLIEQASRALLRNVDSSGRPATTRRLHPWVVVLDRDADGSFVPAQGITLPTFFKPTPVADLARATAHLDLDLSGDTMTRYEDLWLAARRASDLDGDFTQSVLAAATASEFLVKQTAWSLEWEAAERGDAPISVSGGLFEAGPGELIGSVFAHRLRGNWSTQSCRHPAGAWRHHVARVRNAIMHRGHSASEWEALLAIISEERLCGAITAQLMKRRSLWPRTAHVLALKGGPEPDRPRYEELESFRTWLSDCGLD</sequence>
<dbReference type="STRING" id="1300347.I601_2235"/>
<gene>
    <name evidence="1" type="ORF">I601_2235</name>
</gene>
<proteinExistence type="predicted"/>
<evidence type="ECO:0000313" key="2">
    <source>
        <dbReference type="Proteomes" id="UP000077868"/>
    </source>
</evidence>